<dbReference type="InterPro" id="IPR036291">
    <property type="entry name" value="NAD(P)-bd_dom_sf"/>
</dbReference>
<comment type="caution">
    <text evidence="4">The sequence shown here is derived from an EMBL/GenBank/DDBJ whole genome shotgun (WGS) entry which is preliminary data.</text>
</comment>
<dbReference type="SUPFAM" id="SSF51735">
    <property type="entry name" value="NAD(P)-binding Rossmann-fold domains"/>
    <property type="match status" value="1"/>
</dbReference>
<gene>
    <name evidence="4" type="ORF">SH1V18_14120</name>
</gene>
<reference evidence="4" key="1">
    <citation type="submission" date="2022-06" db="EMBL/GenBank/DDBJ databases">
        <title>Vallitalea longa sp. nov., an anaerobic bacterium isolated from marine sediment.</title>
        <authorList>
            <person name="Hirano S."/>
            <person name="Terahara T."/>
            <person name="Mori K."/>
            <person name="Hamada M."/>
            <person name="Matsumoto R."/>
            <person name="Kobayashi T."/>
        </authorList>
    </citation>
    <scope>NUCLEOTIDE SEQUENCE</scope>
    <source>
        <strain evidence="4">SH18-1</strain>
    </source>
</reference>
<dbReference type="PRINTS" id="PR00080">
    <property type="entry name" value="SDRFAMILY"/>
</dbReference>
<dbReference type="InterPro" id="IPR002347">
    <property type="entry name" value="SDR_fam"/>
</dbReference>
<evidence type="ECO:0000256" key="3">
    <source>
        <dbReference type="RuleBase" id="RU000363"/>
    </source>
</evidence>
<keyword evidence="5" id="KW-1185">Reference proteome</keyword>
<accession>A0A9W5Y8R9</accession>
<evidence type="ECO:0000256" key="1">
    <source>
        <dbReference type="ARBA" id="ARBA00006484"/>
    </source>
</evidence>
<dbReference type="GO" id="GO:0016491">
    <property type="term" value="F:oxidoreductase activity"/>
    <property type="evidence" value="ECO:0007669"/>
    <property type="project" value="UniProtKB-KW"/>
</dbReference>
<keyword evidence="2" id="KW-0560">Oxidoreductase</keyword>
<organism evidence="4 5">
    <name type="scientific">Vallitalea longa</name>
    <dbReference type="NCBI Taxonomy" id="2936439"/>
    <lineage>
        <taxon>Bacteria</taxon>
        <taxon>Bacillati</taxon>
        <taxon>Bacillota</taxon>
        <taxon>Clostridia</taxon>
        <taxon>Lachnospirales</taxon>
        <taxon>Vallitaleaceae</taxon>
        <taxon>Vallitalea</taxon>
    </lineage>
</organism>
<name>A0A9W5Y8R9_9FIRM</name>
<evidence type="ECO:0000313" key="4">
    <source>
        <dbReference type="EMBL" id="GKX28932.1"/>
    </source>
</evidence>
<sequence>MKKIAVITGASSGFGREFVKQICMSKGYNFDEIWIIARRKERLTNLASKFPKQIFKILDLDLADEKCLQKYKNILQQEKPNVKLLINNAGLGKVGCFDKIALDDNMNMIDVNIKALTYITHVTLKYMRKSSRIIHIASSAAFLPQPKFAVYAATKSYVLSFSRALERELNDRGIYVTAVCPGPVETEFFKVASNNETPKSFKRFFFEPANLVVSKALYDSRRGNHISIQGKSMKGLQILSKVIPHSFLLKFIK</sequence>
<dbReference type="Gene3D" id="3.40.50.720">
    <property type="entry name" value="NAD(P)-binding Rossmann-like Domain"/>
    <property type="match status" value="1"/>
</dbReference>
<dbReference type="RefSeq" id="WP_281813893.1">
    <property type="nucleotide sequence ID" value="NZ_BRLB01000002.1"/>
</dbReference>
<evidence type="ECO:0000313" key="5">
    <source>
        <dbReference type="Proteomes" id="UP001144256"/>
    </source>
</evidence>
<dbReference type="PIRSF" id="PIRSF000126">
    <property type="entry name" value="11-beta-HSD1"/>
    <property type="match status" value="1"/>
</dbReference>
<dbReference type="PANTHER" id="PTHR43086">
    <property type="entry name" value="VERY-LONG-CHAIN 3-OXOOACYL-COA REDUCTASE"/>
    <property type="match status" value="1"/>
</dbReference>
<dbReference type="Pfam" id="PF00106">
    <property type="entry name" value="adh_short"/>
    <property type="match status" value="1"/>
</dbReference>
<proteinExistence type="inferred from homology"/>
<dbReference type="Proteomes" id="UP001144256">
    <property type="component" value="Unassembled WGS sequence"/>
</dbReference>
<protein>
    <submittedName>
        <fullName evidence="4">Short-chain dehydrogenase</fullName>
    </submittedName>
</protein>
<dbReference type="EMBL" id="BRLB01000002">
    <property type="protein sequence ID" value="GKX28932.1"/>
    <property type="molecule type" value="Genomic_DNA"/>
</dbReference>
<comment type="similarity">
    <text evidence="1 3">Belongs to the short-chain dehydrogenases/reductases (SDR) family.</text>
</comment>
<evidence type="ECO:0000256" key="2">
    <source>
        <dbReference type="ARBA" id="ARBA00023002"/>
    </source>
</evidence>
<dbReference type="PRINTS" id="PR00081">
    <property type="entry name" value="GDHRDH"/>
</dbReference>
<dbReference type="AlphaFoldDB" id="A0A9W5Y8R9"/>
<dbReference type="PANTHER" id="PTHR43086:SF3">
    <property type="entry name" value="NADP-DEPENDENT 3-HYDROXY ACID DEHYDROGENASE YDFG"/>
    <property type="match status" value="1"/>
</dbReference>